<protein>
    <submittedName>
        <fullName evidence="1">Uncharacterized protein</fullName>
    </submittedName>
</protein>
<evidence type="ECO:0000313" key="2">
    <source>
        <dbReference type="Proteomes" id="UP000255050"/>
    </source>
</evidence>
<sequence>MVEHAIEDQTHSLFLRMVAQAQQRRIAAKLRINATIILGIIFMHAGGDKYRIQVQRRYAKLLQVRQPLADTIEIAAVKGGAAASAVSGSSHALRTMS</sequence>
<gene>
    <name evidence="1" type="ORF">NCTC11694_02509</name>
</gene>
<accession>A0A7H4LYV1</accession>
<name>A0A7H4LYV1_9ENTR</name>
<evidence type="ECO:0000313" key="1">
    <source>
        <dbReference type="EMBL" id="STR41327.1"/>
    </source>
</evidence>
<comment type="caution">
    <text evidence="1">The sequence shown here is derived from an EMBL/GenBank/DDBJ whole genome shotgun (WGS) entry which is preliminary data.</text>
</comment>
<proteinExistence type="predicted"/>
<dbReference type="Proteomes" id="UP000255050">
    <property type="component" value="Unassembled WGS sequence"/>
</dbReference>
<reference evidence="1 2" key="1">
    <citation type="submission" date="2018-06" db="EMBL/GenBank/DDBJ databases">
        <authorList>
            <consortium name="Pathogen Informatics"/>
            <person name="Doyle S."/>
        </authorList>
    </citation>
    <scope>NUCLEOTIDE SEQUENCE [LARGE SCALE GENOMIC DNA]</scope>
    <source>
        <strain evidence="1 2">NCTC11694</strain>
    </source>
</reference>
<dbReference type="EMBL" id="UGJR01000002">
    <property type="protein sequence ID" value="STR41327.1"/>
    <property type="molecule type" value="Genomic_DNA"/>
</dbReference>
<organism evidence="1 2">
    <name type="scientific">Klebsiella michiganensis</name>
    <dbReference type="NCBI Taxonomy" id="1134687"/>
    <lineage>
        <taxon>Bacteria</taxon>
        <taxon>Pseudomonadati</taxon>
        <taxon>Pseudomonadota</taxon>
        <taxon>Gammaproteobacteria</taxon>
        <taxon>Enterobacterales</taxon>
        <taxon>Enterobacteriaceae</taxon>
        <taxon>Klebsiella/Raoultella group</taxon>
        <taxon>Klebsiella</taxon>
    </lineage>
</organism>
<dbReference type="AlphaFoldDB" id="A0A7H4LYV1"/>